<dbReference type="Pfam" id="PF20515">
    <property type="entry name" value="2OG-FeII_Oxy_6"/>
    <property type="match status" value="1"/>
</dbReference>
<keyword evidence="3" id="KW-1185">Reference proteome</keyword>
<accession>A0A2S4VC62</accession>
<sequence length="83" mass="9178">SDFAFALFLPHDKVKGTLADPTTGYNVTGGPSVVPDYRIEIDFTKQKGAVKLLWASKNLKSTTLHPSSHRQQSLHLSSYVFTD</sequence>
<evidence type="ECO:0000259" key="1">
    <source>
        <dbReference type="Pfam" id="PF20515"/>
    </source>
</evidence>
<organism evidence="2 3">
    <name type="scientific">Puccinia striiformis</name>
    <dbReference type="NCBI Taxonomy" id="27350"/>
    <lineage>
        <taxon>Eukaryota</taxon>
        <taxon>Fungi</taxon>
        <taxon>Dikarya</taxon>
        <taxon>Basidiomycota</taxon>
        <taxon>Pucciniomycotina</taxon>
        <taxon>Pucciniomycetes</taxon>
        <taxon>Pucciniales</taxon>
        <taxon>Pucciniaceae</taxon>
        <taxon>Puccinia</taxon>
    </lineage>
</organism>
<comment type="caution">
    <text evidence="2">The sequence shown here is derived from an EMBL/GenBank/DDBJ whole genome shotgun (WGS) entry which is preliminary data.</text>
</comment>
<feature type="non-terminal residue" evidence="2">
    <location>
        <position position="1"/>
    </location>
</feature>
<dbReference type="EMBL" id="PKSL01000079">
    <property type="protein sequence ID" value="POW07055.1"/>
    <property type="molecule type" value="Genomic_DNA"/>
</dbReference>
<reference evidence="2" key="1">
    <citation type="submission" date="2017-12" db="EMBL/GenBank/DDBJ databases">
        <title>Gene loss provides genomic basis for host adaptation in cereal stripe rust fungi.</title>
        <authorList>
            <person name="Xia C."/>
        </authorList>
    </citation>
    <scope>NUCLEOTIDE SEQUENCE [LARGE SCALE GENOMIC DNA]</scope>
    <source>
        <strain evidence="2">93-210</strain>
    </source>
</reference>
<protein>
    <recommendedName>
        <fullName evidence="1">Tet-like 2OG-Fe(II) oxygenase domain-containing protein</fullName>
    </recommendedName>
</protein>
<feature type="domain" description="Tet-like 2OG-Fe(II) oxygenase" evidence="1">
    <location>
        <begin position="1"/>
        <end position="64"/>
    </location>
</feature>
<evidence type="ECO:0000313" key="2">
    <source>
        <dbReference type="EMBL" id="POW07055.1"/>
    </source>
</evidence>
<evidence type="ECO:0000313" key="3">
    <source>
        <dbReference type="Proteomes" id="UP000239156"/>
    </source>
</evidence>
<dbReference type="Proteomes" id="UP000239156">
    <property type="component" value="Unassembled WGS sequence"/>
</dbReference>
<dbReference type="InterPro" id="IPR046798">
    <property type="entry name" value="2OG-FeII_Oxy_6"/>
</dbReference>
<proteinExistence type="predicted"/>
<gene>
    <name evidence="2" type="ORF">PSTT_08565</name>
</gene>
<dbReference type="VEuPathDB" id="FungiDB:PSTT_08565"/>
<dbReference type="VEuPathDB" id="FungiDB:PSHT_08717"/>
<name>A0A2S4VC62_9BASI</name>